<dbReference type="Gene3D" id="1.10.238.10">
    <property type="entry name" value="EF-hand"/>
    <property type="match status" value="1"/>
</dbReference>
<dbReference type="Gene3D" id="2.30.39.10">
    <property type="entry name" value="Alpha-1-antitrypsin, domain 1"/>
    <property type="match status" value="1"/>
</dbReference>
<comment type="similarity">
    <text evidence="2">Belongs to the serpin family.</text>
</comment>
<comment type="caution">
    <text evidence="6">The sequence shown here is derived from an EMBL/GenBank/DDBJ whole genome shotgun (WGS) entry which is preliminary data.</text>
</comment>
<evidence type="ECO:0000313" key="7">
    <source>
        <dbReference type="Proteomes" id="UP001321473"/>
    </source>
</evidence>
<keyword evidence="4" id="KW-0732">Signal</keyword>
<evidence type="ECO:0000256" key="3">
    <source>
        <dbReference type="SAM" id="MobiDB-lite"/>
    </source>
</evidence>
<evidence type="ECO:0000256" key="2">
    <source>
        <dbReference type="RuleBase" id="RU000411"/>
    </source>
</evidence>
<evidence type="ECO:0000259" key="5">
    <source>
        <dbReference type="PROSITE" id="PS50222"/>
    </source>
</evidence>
<reference evidence="6 7" key="1">
    <citation type="journal article" date="2023" name="Arcadia Sci">
        <title>De novo assembly of a long-read Amblyomma americanum tick genome.</title>
        <authorList>
            <person name="Chou S."/>
            <person name="Poskanzer K.E."/>
            <person name="Rollins M."/>
            <person name="Thuy-Boun P.S."/>
        </authorList>
    </citation>
    <scope>NUCLEOTIDE SEQUENCE [LARGE SCALE GENOMIC DNA]</scope>
    <source>
        <strain evidence="6">F_SG_1</strain>
        <tissue evidence="6">Salivary glands</tissue>
    </source>
</reference>
<dbReference type="AlphaFoldDB" id="A0AAQ4F2W6"/>
<evidence type="ECO:0000256" key="1">
    <source>
        <dbReference type="ARBA" id="ARBA00022837"/>
    </source>
</evidence>
<evidence type="ECO:0000313" key="6">
    <source>
        <dbReference type="EMBL" id="KAK8781446.1"/>
    </source>
</evidence>
<feature type="region of interest" description="Disordered" evidence="3">
    <location>
        <begin position="420"/>
        <end position="459"/>
    </location>
</feature>
<keyword evidence="7" id="KW-1185">Reference proteome</keyword>
<dbReference type="InterPro" id="IPR011992">
    <property type="entry name" value="EF-hand-dom_pair"/>
</dbReference>
<proteinExistence type="inferred from homology"/>
<dbReference type="InterPro" id="IPR002048">
    <property type="entry name" value="EF_hand_dom"/>
</dbReference>
<accession>A0AAQ4F2W6</accession>
<organism evidence="6 7">
    <name type="scientific">Amblyomma americanum</name>
    <name type="common">Lone star tick</name>
    <dbReference type="NCBI Taxonomy" id="6943"/>
    <lineage>
        <taxon>Eukaryota</taxon>
        <taxon>Metazoa</taxon>
        <taxon>Ecdysozoa</taxon>
        <taxon>Arthropoda</taxon>
        <taxon>Chelicerata</taxon>
        <taxon>Arachnida</taxon>
        <taxon>Acari</taxon>
        <taxon>Parasitiformes</taxon>
        <taxon>Ixodida</taxon>
        <taxon>Ixodoidea</taxon>
        <taxon>Ixodidae</taxon>
        <taxon>Amblyomminae</taxon>
        <taxon>Amblyomma</taxon>
    </lineage>
</organism>
<dbReference type="EMBL" id="JARKHS020007710">
    <property type="protein sequence ID" value="KAK8781446.1"/>
    <property type="molecule type" value="Genomic_DNA"/>
</dbReference>
<dbReference type="GO" id="GO:0005509">
    <property type="term" value="F:calcium ion binding"/>
    <property type="evidence" value="ECO:0007669"/>
    <property type="project" value="InterPro"/>
</dbReference>
<feature type="compositionally biased region" description="Gly residues" evidence="3">
    <location>
        <begin position="446"/>
        <end position="456"/>
    </location>
</feature>
<dbReference type="InterPro" id="IPR018247">
    <property type="entry name" value="EF_Hand_1_Ca_BS"/>
</dbReference>
<feature type="compositionally biased region" description="Basic and acidic residues" evidence="3">
    <location>
        <begin position="147"/>
        <end position="157"/>
    </location>
</feature>
<feature type="compositionally biased region" description="Basic and acidic residues" evidence="3">
    <location>
        <begin position="117"/>
        <end position="129"/>
    </location>
</feature>
<feature type="domain" description="EF-hand" evidence="5">
    <location>
        <begin position="223"/>
        <end position="249"/>
    </location>
</feature>
<dbReference type="PROSITE" id="PS00018">
    <property type="entry name" value="EF_HAND_1"/>
    <property type="match status" value="1"/>
</dbReference>
<protein>
    <recommendedName>
        <fullName evidence="5">EF-hand domain-containing protein</fullName>
    </recommendedName>
</protein>
<feature type="region of interest" description="Disordered" evidence="3">
    <location>
        <begin position="117"/>
        <end position="157"/>
    </location>
</feature>
<dbReference type="SUPFAM" id="SSF56574">
    <property type="entry name" value="Serpins"/>
    <property type="match status" value="1"/>
</dbReference>
<dbReference type="InterPro" id="IPR023796">
    <property type="entry name" value="Serpin_dom"/>
</dbReference>
<dbReference type="SUPFAM" id="SSF47473">
    <property type="entry name" value="EF-hand"/>
    <property type="match status" value="1"/>
</dbReference>
<dbReference type="InterPro" id="IPR036186">
    <property type="entry name" value="Serpin_sf"/>
</dbReference>
<name>A0AAQ4F2W6_AMBAM</name>
<dbReference type="PROSITE" id="PS50222">
    <property type="entry name" value="EF_HAND_2"/>
    <property type="match status" value="1"/>
</dbReference>
<keyword evidence="1" id="KW-0106">Calcium</keyword>
<dbReference type="SMART" id="SM00093">
    <property type="entry name" value="SERPIN"/>
    <property type="match status" value="1"/>
</dbReference>
<dbReference type="Pfam" id="PF13202">
    <property type="entry name" value="EF-hand_5"/>
    <property type="match status" value="1"/>
</dbReference>
<feature type="chain" id="PRO_5042949936" description="EF-hand domain-containing protein" evidence="4">
    <location>
        <begin position="19"/>
        <end position="789"/>
    </location>
</feature>
<feature type="signal peptide" evidence="4">
    <location>
        <begin position="1"/>
        <end position="18"/>
    </location>
</feature>
<dbReference type="Proteomes" id="UP001321473">
    <property type="component" value="Unassembled WGS sequence"/>
</dbReference>
<dbReference type="Pfam" id="PF00079">
    <property type="entry name" value="Serpin"/>
    <property type="match status" value="1"/>
</dbReference>
<gene>
    <name evidence="6" type="ORF">V5799_017211</name>
</gene>
<evidence type="ECO:0000256" key="4">
    <source>
        <dbReference type="SAM" id="SignalP"/>
    </source>
</evidence>
<feature type="region of interest" description="Disordered" evidence="3">
    <location>
        <begin position="67"/>
        <end position="89"/>
    </location>
</feature>
<sequence>MCCKQLALIAILAVAATALPIAVPKTDGTAPINIDPAIQPEKIAIQSGEKTPIIAEKIPSTYADTGTVVGTKEEPKPYKTPAVDPIKPVDGQVVPEVDTKVQGEPAVVGDVSGTFRELPETEPKEEKVDPLPVPDSDKAPTLAVGDIDTKDPIEGPNLHKVEGVVDREGAHGAVVQDKVEGAKPYEAKVETAVVEEGVAVDDETTRDEKVPDGVEQYGSVLEFSKYDTNGDGVIDFDEWNIIHGGHEKITGQFHAADINGDKQLEQTEFHGATWYHDGGDVARDALMLAIAEQAASTGGGETNHAMTAAAMPSTEFRYIVDDAESSAQGVPVVPAEPVDVVSGRSSSYLGRRGTSACRSSSYYRRRGTSACRGSSYLGCRKTSACRGSSYLGCRKTSACRCGSYYRRRAASACRGSSYLGRRGSSACRGSSYHRRRTTSPCRTNEGKGGSSPGSGSGQRQDQNLCLSLYGLSFIIALTERHLKDTKASLRETLRCGAMVPKDDGQMAYSCKEVVTTLRRRLEETDEVSVITETYHRPSTTVNQQAGYGIPCSTKNITNHHLTAEFETRIEAPTQGVWNEVLFNTACFENLWRCPFNKRSTYVGSFLNNWTEKSAVCWALISAFSFQVTVLVMRKTSILPYSFYPDRQVDVVCLPYADDALCMTLIVQRSSCGSLSVLTPDDVKGFVHGAREMLLTLHLPKFHVSTPIDVGNLMTQIVCANSKDQWMRFLHARLEASITVEEGSWPVTYTEHVLSTGDPVTIIVDRPFHFVITDRTSDLILCMGRVMSLA</sequence>
<feature type="compositionally biased region" description="Low complexity" evidence="3">
    <location>
        <begin position="420"/>
        <end position="430"/>
    </location>
</feature>
<dbReference type="InterPro" id="IPR042185">
    <property type="entry name" value="Serpin_sf_2"/>
</dbReference>